<dbReference type="InParanoid" id="K5WMF9"/>
<dbReference type="HOGENOM" id="CLU_3049765_0_0_1"/>
<accession>K5WMF9</accession>
<evidence type="ECO:0000313" key="1">
    <source>
        <dbReference type="EMBL" id="EKM76506.1"/>
    </source>
</evidence>
<organism evidence="1 2">
    <name type="scientific">Agaricus bisporus var. burnettii (strain JB137-S8 / ATCC MYA-4627 / FGSC 10392)</name>
    <name type="common">White button mushroom</name>
    <dbReference type="NCBI Taxonomy" id="597362"/>
    <lineage>
        <taxon>Eukaryota</taxon>
        <taxon>Fungi</taxon>
        <taxon>Dikarya</taxon>
        <taxon>Basidiomycota</taxon>
        <taxon>Agaricomycotina</taxon>
        <taxon>Agaricomycetes</taxon>
        <taxon>Agaricomycetidae</taxon>
        <taxon>Agaricales</taxon>
        <taxon>Agaricineae</taxon>
        <taxon>Agaricaceae</taxon>
        <taxon>Agaricus</taxon>
    </lineage>
</organism>
<protein>
    <submittedName>
        <fullName evidence="1">Uncharacterized protein</fullName>
    </submittedName>
</protein>
<dbReference type="GeneID" id="18832201"/>
<dbReference type="AlphaFoldDB" id="K5WMF9"/>
<evidence type="ECO:0000313" key="2">
    <source>
        <dbReference type="Proteomes" id="UP000008493"/>
    </source>
</evidence>
<dbReference type="RefSeq" id="XP_007332943.1">
    <property type="nucleotide sequence ID" value="XM_007332881.1"/>
</dbReference>
<name>K5WMF9_AGABU</name>
<sequence length="54" mass="6388">MLGFGFERTRWCPGHFYKVFFGLLWVMENLRGKIHAIDSHTTQLIPVACHFHLK</sequence>
<keyword evidence="2" id="KW-1185">Reference proteome</keyword>
<dbReference type="KEGG" id="abp:AGABI1DRAFT87231"/>
<dbReference type="EMBL" id="JH971402">
    <property type="protein sequence ID" value="EKM76506.1"/>
    <property type="molecule type" value="Genomic_DNA"/>
</dbReference>
<gene>
    <name evidence="1" type="ORF">AGABI1DRAFT_87231</name>
</gene>
<dbReference type="Proteomes" id="UP000008493">
    <property type="component" value="Unassembled WGS sequence"/>
</dbReference>
<proteinExistence type="predicted"/>
<dbReference type="OMA" id="LIPVACH"/>
<reference evidence="2" key="1">
    <citation type="journal article" date="2012" name="Proc. Natl. Acad. Sci. U.S.A.">
        <title>Genome sequence of the button mushroom Agaricus bisporus reveals mechanisms governing adaptation to a humic-rich ecological niche.</title>
        <authorList>
            <person name="Morin E."/>
            <person name="Kohler A."/>
            <person name="Baker A.R."/>
            <person name="Foulongne-Oriol M."/>
            <person name="Lombard V."/>
            <person name="Nagy L.G."/>
            <person name="Ohm R.A."/>
            <person name="Patyshakuliyeva A."/>
            <person name="Brun A."/>
            <person name="Aerts A.L."/>
            <person name="Bailey A.M."/>
            <person name="Billette C."/>
            <person name="Coutinho P.M."/>
            <person name="Deakin G."/>
            <person name="Doddapaneni H."/>
            <person name="Floudas D."/>
            <person name="Grimwood J."/>
            <person name="Hilden K."/>
            <person name="Kuees U."/>
            <person name="LaButti K.M."/>
            <person name="Lapidus A."/>
            <person name="Lindquist E.A."/>
            <person name="Lucas S.M."/>
            <person name="Murat C."/>
            <person name="Riley R.W."/>
            <person name="Salamov A.A."/>
            <person name="Schmutz J."/>
            <person name="Subramanian V."/>
            <person name="Woesten H.A.B."/>
            <person name="Xu J."/>
            <person name="Eastwood D.C."/>
            <person name="Foster G.D."/>
            <person name="Sonnenberg A.S."/>
            <person name="Cullen D."/>
            <person name="de Vries R.P."/>
            <person name="Lundell T."/>
            <person name="Hibbett D.S."/>
            <person name="Henrissat B."/>
            <person name="Burton K.S."/>
            <person name="Kerrigan R.W."/>
            <person name="Challen M.P."/>
            <person name="Grigoriev I.V."/>
            <person name="Martin F."/>
        </authorList>
    </citation>
    <scope>NUCLEOTIDE SEQUENCE [LARGE SCALE GENOMIC DNA]</scope>
    <source>
        <strain evidence="2">JB137-S8 / ATCC MYA-4627 / FGSC 10392</strain>
    </source>
</reference>